<dbReference type="AlphaFoldDB" id="A0A2S0KEY3"/>
<keyword evidence="2" id="KW-0238">DNA-binding</keyword>
<name>A0A2S0KEY3_9ACTN</name>
<accession>A0A2S0KEY3</accession>
<dbReference type="EMBL" id="CP027433">
    <property type="protein sequence ID" value="AVM00258.1"/>
    <property type="molecule type" value="Genomic_DNA"/>
</dbReference>
<evidence type="ECO:0000256" key="1">
    <source>
        <dbReference type="SAM" id="MobiDB-lite"/>
    </source>
</evidence>
<reference evidence="2 3" key="1">
    <citation type="submission" date="2018-03" db="EMBL/GenBank/DDBJ databases">
        <title>Characteristics and genome of n-alkane degrading marine bacteria Gordonia iterans isolated from crude oil contaminated in Tae-an, South Korea.</title>
        <authorList>
            <person name="Lee S.-S."/>
            <person name="Kim H."/>
        </authorList>
    </citation>
    <scope>NUCLEOTIDE SEQUENCE [LARGE SCALE GENOMIC DNA]</scope>
    <source>
        <strain evidence="2 3">Co17</strain>
    </source>
</reference>
<dbReference type="GO" id="GO:0003677">
    <property type="term" value="F:DNA binding"/>
    <property type="evidence" value="ECO:0007669"/>
    <property type="project" value="UniProtKB-KW"/>
</dbReference>
<keyword evidence="3" id="KW-1185">Reference proteome</keyword>
<gene>
    <name evidence="2" type="ORF">C6V83_08235</name>
</gene>
<dbReference type="Proteomes" id="UP000239814">
    <property type="component" value="Chromosome"/>
</dbReference>
<feature type="region of interest" description="Disordered" evidence="1">
    <location>
        <begin position="646"/>
        <end position="667"/>
    </location>
</feature>
<sequence>MSMQDIADVARVRRPVVSMWRTRYTDGPFPFPDPVAPGDSRFDAEEVARWFRDTGRGNNPEAADDVALHTSLLHDTVRATDAASLLALLSARAGGPAADLDQGQAFEIAAGLADQHLASLDDVESALTDSQTVAAVDRLSEAAYGPVPVIRRLAELGCAADPAGEVELLTDEGLHIVNTVGAELIRSSPGLVAPAGPGGLVLLDGAVGLLDEHEATEFACAPSTRALAWQRARWRALLAGGASVRQVVAGDPVLADATVLAQWASAARTEAAEFFAWIDDIVVSLGPGGRAVVIGPAELLIDDLSGEERQRRAEVLGGADYFAPLRFAARLPKGLVRSAGRRQLAVWVVAPSGDEQKAATVIADHSALTGQVEVQALAADVAAAAAGERERRSHTFLRGTVRASRVVVPQHRLRVSVTDERVLDGGDLLAQVWEASSHTQAPVLEGIGMAAGADRGEDGASVPWQVATSGRGRPVQLIPGVRVPAESIGAAVSGSVTVLGECELRNPGTIGRRGVDRLALEQIAPNSTFTEPGDVVYLRTADPAAMVDDVGGRLVVTPARIARCRDVELAGRKLLPHIVAADIAEQRSANVDAWRLRTVPADQADVVAEARERIEARRGELRSELAALDQLERSLTRGITRGLLRAEFTSGTSDPEEQKENATWRSR</sequence>
<feature type="compositionally biased region" description="Basic and acidic residues" evidence="1">
    <location>
        <begin position="656"/>
        <end position="667"/>
    </location>
</feature>
<proteinExistence type="predicted"/>
<evidence type="ECO:0000313" key="2">
    <source>
        <dbReference type="EMBL" id="AVM00258.1"/>
    </source>
</evidence>
<protein>
    <submittedName>
        <fullName evidence="2">DNA-binding protein</fullName>
    </submittedName>
</protein>
<evidence type="ECO:0000313" key="3">
    <source>
        <dbReference type="Proteomes" id="UP000239814"/>
    </source>
</evidence>
<organism evidence="2 3">
    <name type="scientific">Gordonia iterans</name>
    <dbReference type="NCBI Taxonomy" id="1004901"/>
    <lineage>
        <taxon>Bacteria</taxon>
        <taxon>Bacillati</taxon>
        <taxon>Actinomycetota</taxon>
        <taxon>Actinomycetes</taxon>
        <taxon>Mycobacteriales</taxon>
        <taxon>Gordoniaceae</taxon>
        <taxon>Gordonia</taxon>
    </lineage>
</organism>
<dbReference type="KEGG" id="git:C6V83_08235"/>